<keyword evidence="2" id="KW-1133">Transmembrane helix</keyword>
<proteinExistence type="predicted"/>
<feature type="transmembrane region" description="Helical" evidence="2">
    <location>
        <begin position="6"/>
        <end position="26"/>
    </location>
</feature>
<evidence type="ECO:0000256" key="2">
    <source>
        <dbReference type="SAM" id="Phobius"/>
    </source>
</evidence>
<dbReference type="Proteomes" id="UP001400965">
    <property type="component" value="Unassembled WGS sequence"/>
</dbReference>
<accession>A0ABP3X943</accession>
<comment type="caution">
    <text evidence="3">The sequence shown here is derived from an EMBL/GenBank/DDBJ whole genome shotgun (WGS) entry which is preliminary data.</text>
</comment>
<dbReference type="Pfam" id="PF09581">
    <property type="entry name" value="Spore_III_AF"/>
    <property type="match status" value="1"/>
</dbReference>
<name>A0ABP3X943_9FIRM</name>
<dbReference type="RefSeq" id="WP_346041091.1">
    <property type="nucleotide sequence ID" value="NZ_BAAACP010000001.1"/>
</dbReference>
<keyword evidence="2" id="KW-0472">Membrane</keyword>
<gene>
    <name evidence="3" type="ORF">GCM10008917_01370</name>
</gene>
<evidence type="ECO:0000313" key="4">
    <source>
        <dbReference type="Proteomes" id="UP001400965"/>
    </source>
</evidence>
<dbReference type="EMBL" id="BAAACP010000001">
    <property type="protein sequence ID" value="GAA0861150.1"/>
    <property type="molecule type" value="Genomic_DNA"/>
</dbReference>
<reference evidence="4" key="1">
    <citation type="journal article" date="2019" name="Int. J. Syst. Evol. Microbiol.">
        <title>The Global Catalogue of Microorganisms (GCM) 10K type strain sequencing project: providing services to taxonomists for standard genome sequencing and annotation.</title>
        <authorList>
            <consortium name="The Broad Institute Genomics Platform"/>
            <consortium name="The Broad Institute Genome Sequencing Center for Infectious Disease"/>
            <person name="Wu L."/>
            <person name="Ma J."/>
        </authorList>
    </citation>
    <scope>NUCLEOTIDE SEQUENCE [LARGE SCALE GENOMIC DNA]</scope>
    <source>
        <strain evidence="4">JCM 6486</strain>
    </source>
</reference>
<sequence length="187" mass="21456">MLESVKTWIVSILIAAFIVNIVNMVLPSSKIKSYINLVLNFIFIFIVISPVIDFFSENISLEERLLKTYTKYNQDYIESMNNLSKNIGNTSIKSGYEDGLKSVLKLKLEGSGYELEDIQFDGSDISKIKVKDNSNKNENKDIEFNRSEKDKQVFKENSDYNSDSKDEKIKKDLVDILDISIESIEID</sequence>
<evidence type="ECO:0000313" key="3">
    <source>
        <dbReference type="EMBL" id="GAA0861150.1"/>
    </source>
</evidence>
<feature type="transmembrane region" description="Helical" evidence="2">
    <location>
        <begin position="33"/>
        <end position="52"/>
    </location>
</feature>
<feature type="region of interest" description="Disordered" evidence="1">
    <location>
        <begin position="138"/>
        <end position="165"/>
    </location>
</feature>
<keyword evidence="2" id="KW-0812">Transmembrane</keyword>
<organism evidence="3 4">
    <name type="scientific">Paraclostridium tenue</name>
    <dbReference type="NCBI Taxonomy" id="1737"/>
    <lineage>
        <taxon>Bacteria</taxon>
        <taxon>Bacillati</taxon>
        <taxon>Bacillota</taxon>
        <taxon>Clostridia</taxon>
        <taxon>Peptostreptococcales</taxon>
        <taxon>Peptostreptococcaceae</taxon>
        <taxon>Paraclostridium</taxon>
    </lineage>
</organism>
<keyword evidence="4" id="KW-1185">Reference proteome</keyword>
<evidence type="ECO:0000256" key="1">
    <source>
        <dbReference type="SAM" id="MobiDB-lite"/>
    </source>
</evidence>
<dbReference type="InterPro" id="IPR014245">
    <property type="entry name" value="Spore_III_AF"/>
</dbReference>
<protein>
    <submittedName>
        <fullName evidence="3">Stage III sporulation protein AF</fullName>
    </submittedName>
</protein>